<dbReference type="GO" id="GO:0009252">
    <property type="term" value="P:peptidoglycan biosynthetic process"/>
    <property type="evidence" value="ECO:0007669"/>
    <property type="project" value="UniProtKB-KW"/>
</dbReference>
<evidence type="ECO:0000256" key="6">
    <source>
        <dbReference type="ARBA" id="ARBA00023316"/>
    </source>
</evidence>
<dbReference type="PANTHER" id="PTHR36174">
    <property type="entry name" value="LIPID II:GLYCINE GLYCYLTRANSFERASE"/>
    <property type="match status" value="1"/>
</dbReference>
<keyword evidence="5" id="KW-0012">Acyltransferase</keyword>
<evidence type="ECO:0000256" key="2">
    <source>
        <dbReference type="ARBA" id="ARBA00022679"/>
    </source>
</evidence>
<organism evidence="8">
    <name type="scientific">Ignavibacterium album</name>
    <dbReference type="NCBI Taxonomy" id="591197"/>
    <lineage>
        <taxon>Bacteria</taxon>
        <taxon>Pseudomonadati</taxon>
        <taxon>Ignavibacteriota</taxon>
        <taxon>Ignavibacteria</taxon>
        <taxon>Ignavibacteriales</taxon>
        <taxon>Ignavibacteriaceae</taxon>
        <taxon>Ignavibacterium</taxon>
    </lineage>
</organism>
<dbReference type="GO" id="GO:0016755">
    <property type="term" value="F:aminoacyltransferase activity"/>
    <property type="evidence" value="ECO:0007669"/>
    <property type="project" value="InterPro"/>
</dbReference>
<dbReference type="InterPro" id="IPR050644">
    <property type="entry name" value="PG_Glycine_Bridge_Synth"/>
</dbReference>
<keyword evidence="3" id="KW-0133">Cell shape</keyword>
<dbReference type="PROSITE" id="PS51191">
    <property type="entry name" value="FEMABX"/>
    <property type="match status" value="1"/>
</dbReference>
<dbReference type="InterPro" id="IPR003447">
    <property type="entry name" value="FEMABX"/>
</dbReference>
<evidence type="ECO:0000256" key="5">
    <source>
        <dbReference type="ARBA" id="ARBA00023315"/>
    </source>
</evidence>
<name>A0A832CWU5_9BACT</name>
<sequence>MKLIYKILDIDDISGDIYEIIDRFLKNIHDSSIYHHPSWLSAIEKSFNQKGYYLLVRNQKEEITGILPFFTVKSIITGKRIVTLPLSTYCDPLILNGLLQECINFIKKQFPDFNSFDLRTLKNYSNVLNEFSEESEYVTHILNLKESIDDTFNAFHPTSVRASIRRAEKNNLTIKWGETVEELKIFYHLELRLRKRLLIPPLPFKFFFNVWQSLKEFNMIHLPVIIKDNIPIATGFILNFKDTFYLEYTAADKDYFNLYPNHKLFFEVIKKAHQMGAKKIDFGRTSLDNISLITFKEKWAAKKEAIYHYHYPNKPIIKKEQNRLKRVLTNINKHLPDKLFEAEGKILYRHFL</sequence>
<evidence type="ECO:0000259" key="7">
    <source>
        <dbReference type="Pfam" id="PF13480"/>
    </source>
</evidence>
<evidence type="ECO:0000256" key="1">
    <source>
        <dbReference type="ARBA" id="ARBA00009943"/>
    </source>
</evidence>
<gene>
    <name evidence="8" type="ORF">ENS56_06225</name>
</gene>
<feature type="domain" description="BioF2-like acetyltransferase" evidence="7">
    <location>
        <begin position="159"/>
        <end position="285"/>
    </location>
</feature>
<proteinExistence type="inferred from homology"/>
<dbReference type="SUPFAM" id="SSF55729">
    <property type="entry name" value="Acyl-CoA N-acyltransferases (Nat)"/>
    <property type="match status" value="1"/>
</dbReference>
<keyword evidence="4" id="KW-0573">Peptidoglycan synthesis</keyword>
<comment type="caution">
    <text evidence="8">The sequence shown here is derived from an EMBL/GenBank/DDBJ whole genome shotgun (WGS) entry which is preliminary data.</text>
</comment>
<comment type="similarity">
    <text evidence="1">Belongs to the FemABX family.</text>
</comment>
<evidence type="ECO:0000256" key="4">
    <source>
        <dbReference type="ARBA" id="ARBA00022984"/>
    </source>
</evidence>
<dbReference type="AlphaFoldDB" id="A0A832CWU5"/>
<keyword evidence="6" id="KW-0961">Cell wall biogenesis/degradation</keyword>
<reference evidence="8" key="1">
    <citation type="journal article" date="2020" name="mSystems">
        <title>Genome- and Community-Level Interaction Insights into Carbon Utilization and Element Cycling Functions of Hydrothermarchaeota in Hydrothermal Sediment.</title>
        <authorList>
            <person name="Zhou Z."/>
            <person name="Liu Y."/>
            <person name="Xu W."/>
            <person name="Pan J."/>
            <person name="Luo Z.H."/>
            <person name="Li M."/>
        </authorList>
    </citation>
    <scope>NUCLEOTIDE SEQUENCE [LARGE SCALE GENOMIC DNA]</scope>
    <source>
        <strain evidence="8">SpSt-500</strain>
    </source>
</reference>
<dbReference type="PANTHER" id="PTHR36174:SF1">
    <property type="entry name" value="LIPID II:GLYCINE GLYCYLTRANSFERASE"/>
    <property type="match status" value="1"/>
</dbReference>
<dbReference type="Pfam" id="PF13480">
    <property type="entry name" value="Acetyltransf_6"/>
    <property type="match status" value="1"/>
</dbReference>
<dbReference type="InterPro" id="IPR038740">
    <property type="entry name" value="BioF2-like_GNAT_dom"/>
</dbReference>
<protein>
    <submittedName>
        <fullName evidence="8">GNAT family N-acetyltransferase</fullName>
    </submittedName>
</protein>
<dbReference type="Gene3D" id="3.40.630.30">
    <property type="match status" value="1"/>
</dbReference>
<evidence type="ECO:0000256" key="3">
    <source>
        <dbReference type="ARBA" id="ARBA00022960"/>
    </source>
</evidence>
<dbReference type="InterPro" id="IPR016181">
    <property type="entry name" value="Acyl_CoA_acyltransferase"/>
</dbReference>
<evidence type="ECO:0000313" key="8">
    <source>
        <dbReference type="EMBL" id="HGT47611.1"/>
    </source>
</evidence>
<keyword evidence="2 8" id="KW-0808">Transferase</keyword>
<accession>A0A832CWU5</accession>
<dbReference type="GO" id="GO:0008360">
    <property type="term" value="P:regulation of cell shape"/>
    <property type="evidence" value="ECO:0007669"/>
    <property type="project" value="UniProtKB-KW"/>
</dbReference>
<dbReference type="GO" id="GO:0071555">
    <property type="term" value="P:cell wall organization"/>
    <property type="evidence" value="ECO:0007669"/>
    <property type="project" value="UniProtKB-KW"/>
</dbReference>
<dbReference type="EMBL" id="DSVI01000007">
    <property type="protein sequence ID" value="HGT47611.1"/>
    <property type="molecule type" value="Genomic_DNA"/>
</dbReference>